<comment type="subcellular location">
    <subcellularLocation>
        <location evidence="1 7">Cell membrane</location>
        <topology evidence="1 7">Multi-pass membrane protein</topology>
    </subcellularLocation>
</comment>
<comment type="caution">
    <text evidence="7">Lacks conserved residue(s) required for the propagation of feature annotation.</text>
</comment>
<gene>
    <name evidence="8" type="ORF">JCM15548_107</name>
</gene>
<dbReference type="EMBL" id="BAZW01000001">
    <property type="protein sequence ID" value="GAO28050.1"/>
    <property type="molecule type" value="Genomic_DNA"/>
</dbReference>
<evidence type="ECO:0000256" key="2">
    <source>
        <dbReference type="ARBA" id="ARBA00009784"/>
    </source>
</evidence>
<evidence type="ECO:0000256" key="3">
    <source>
        <dbReference type="ARBA" id="ARBA00022475"/>
    </source>
</evidence>
<feature type="transmembrane region" description="Helical" evidence="7">
    <location>
        <begin position="61"/>
        <end position="83"/>
    </location>
</feature>
<feature type="transmembrane region" description="Helical" evidence="7">
    <location>
        <begin position="123"/>
        <end position="145"/>
    </location>
</feature>
<dbReference type="InterPro" id="IPR002771">
    <property type="entry name" value="Multi_antbiot-R_MarC"/>
</dbReference>
<dbReference type="STRING" id="1236989.JCM15548_107"/>
<evidence type="ECO:0000256" key="7">
    <source>
        <dbReference type="RuleBase" id="RU362048"/>
    </source>
</evidence>
<evidence type="ECO:0000256" key="6">
    <source>
        <dbReference type="ARBA" id="ARBA00023136"/>
    </source>
</evidence>
<evidence type="ECO:0000256" key="1">
    <source>
        <dbReference type="ARBA" id="ARBA00004651"/>
    </source>
</evidence>
<proteinExistence type="inferred from homology"/>
<keyword evidence="6 7" id="KW-0472">Membrane</keyword>
<dbReference type="GO" id="GO:0005886">
    <property type="term" value="C:plasma membrane"/>
    <property type="evidence" value="ECO:0007669"/>
    <property type="project" value="UniProtKB-SubCell"/>
</dbReference>
<evidence type="ECO:0000256" key="5">
    <source>
        <dbReference type="ARBA" id="ARBA00022989"/>
    </source>
</evidence>
<accession>A0A0E9LT74</accession>
<dbReference type="PANTHER" id="PTHR33508:SF1">
    <property type="entry name" value="UPF0056 MEMBRANE PROTEIN YHCE"/>
    <property type="match status" value="1"/>
</dbReference>
<keyword evidence="5 7" id="KW-1133">Transmembrane helix</keyword>
<name>A0A0E9LT74_9BACT</name>
<keyword evidence="4 7" id="KW-0812">Transmembrane</keyword>
<comment type="similarity">
    <text evidence="2 7">Belongs to the UPF0056 (MarC) family.</text>
</comment>
<keyword evidence="3" id="KW-1003">Cell membrane</keyword>
<evidence type="ECO:0000313" key="8">
    <source>
        <dbReference type="EMBL" id="GAO28050.1"/>
    </source>
</evidence>
<protein>
    <recommendedName>
        <fullName evidence="7">UPF0056 membrane protein</fullName>
    </recommendedName>
</protein>
<comment type="caution">
    <text evidence="8">The sequence shown here is derived from an EMBL/GenBank/DDBJ whole genome shotgun (WGS) entry which is preliminary data.</text>
</comment>
<evidence type="ECO:0000256" key="4">
    <source>
        <dbReference type="ARBA" id="ARBA00022692"/>
    </source>
</evidence>
<feature type="transmembrane region" description="Helical" evidence="7">
    <location>
        <begin position="89"/>
        <end position="111"/>
    </location>
</feature>
<dbReference type="PANTHER" id="PTHR33508">
    <property type="entry name" value="UPF0056 MEMBRANE PROTEIN YHCE"/>
    <property type="match status" value="1"/>
</dbReference>
<reference evidence="8 9" key="1">
    <citation type="journal article" date="2015" name="Microbes Environ.">
        <title>Distribution and evolution of nitrogen fixation genes in the phylum bacteroidetes.</title>
        <authorList>
            <person name="Inoue J."/>
            <person name="Oshima K."/>
            <person name="Suda W."/>
            <person name="Sakamoto M."/>
            <person name="Iino T."/>
            <person name="Noda S."/>
            <person name="Hongoh Y."/>
            <person name="Hattori M."/>
            <person name="Ohkuma M."/>
        </authorList>
    </citation>
    <scope>NUCLEOTIDE SEQUENCE [LARGE SCALE GENOMIC DNA]</scope>
    <source>
        <strain evidence="8">JCM 15548</strain>
    </source>
</reference>
<organism evidence="8 9">
    <name type="scientific">Geofilum rubicundum JCM 15548</name>
    <dbReference type="NCBI Taxonomy" id="1236989"/>
    <lineage>
        <taxon>Bacteria</taxon>
        <taxon>Pseudomonadati</taxon>
        <taxon>Bacteroidota</taxon>
        <taxon>Bacteroidia</taxon>
        <taxon>Marinilabiliales</taxon>
        <taxon>Marinilabiliaceae</taxon>
        <taxon>Geofilum</taxon>
    </lineage>
</organism>
<sequence length="169" mass="18383">MLGNICFSFSSIDIEVFKIAGGILLLFTGLSMLQGEATQLDDRMEEGLTDFSLAKQRFRKILVPLGIPMLAGPGSITTVILYGSLSGSFIDFVSMSIIVLMAFIVLLIVFLSSSFLEKNMDGIVFVVFTRIFGIIVTAIAVQFMVEGLGEVFPSWMEGHSAIEPDADKP</sequence>
<dbReference type="AlphaFoldDB" id="A0A0E9LT74"/>
<dbReference type="Pfam" id="PF01914">
    <property type="entry name" value="MarC"/>
    <property type="match status" value="1"/>
</dbReference>
<evidence type="ECO:0000313" key="9">
    <source>
        <dbReference type="Proteomes" id="UP000032900"/>
    </source>
</evidence>
<keyword evidence="9" id="KW-1185">Reference proteome</keyword>
<dbReference type="Proteomes" id="UP000032900">
    <property type="component" value="Unassembled WGS sequence"/>
</dbReference>